<dbReference type="Proteomes" id="UP000296049">
    <property type="component" value="Unassembled WGS sequence"/>
</dbReference>
<gene>
    <name evidence="2" type="ORF">Anapl_04748</name>
</gene>
<accession>R0K6C5</accession>
<reference evidence="3" key="1">
    <citation type="journal article" date="2013" name="Nat. Genet.">
        <title>The duck genome and transcriptome provide insight into an avian influenza virus reservoir species.</title>
        <authorList>
            <person name="Huang Y."/>
            <person name="Li Y."/>
            <person name="Burt D.W."/>
            <person name="Chen H."/>
            <person name="Zhang Y."/>
            <person name="Qian W."/>
            <person name="Kim H."/>
            <person name="Gan S."/>
            <person name="Zhao Y."/>
            <person name="Li J."/>
            <person name="Yi K."/>
            <person name="Feng H."/>
            <person name="Zhu P."/>
            <person name="Li B."/>
            <person name="Liu Q."/>
            <person name="Fairley S."/>
            <person name="Magor K.E."/>
            <person name="Du Z."/>
            <person name="Hu X."/>
            <person name="Goodman L."/>
            <person name="Tafer H."/>
            <person name="Vignal A."/>
            <person name="Lee T."/>
            <person name="Kim K.W."/>
            <person name="Sheng Z."/>
            <person name="An Y."/>
            <person name="Searle S."/>
            <person name="Herrero J."/>
            <person name="Groenen M.A."/>
            <person name="Crooijmans R.P."/>
            <person name="Faraut T."/>
            <person name="Cai Q."/>
            <person name="Webster R.G."/>
            <person name="Aldridge J.R."/>
            <person name="Warren W.C."/>
            <person name="Bartschat S."/>
            <person name="Kehr S."/>
            <person name="Marz M."/>
            <person name="Stadler P.F."/>
            <person name="Smith J."/>
            <person name="Kraus R.H."/>
            <person name="Zhao Y."/>
            <person name="Ren L."/>
            <person name="Fei J."/>
            <person name="Morisson M."/>
            <person name="Kaiser P."/>
            <person name="Griffin D.K."/>
            <person name="Rao M."/>
            <person name="Pitel F."/>
            <person name="Wang J."/>
            <person name="Li N."/>
        </authorList>
    </citation>
    <scope>NUCLEOTIDE SEQUENCE [LARGE SCALE GENOMIC DNA]</scope>
</reference>
<sequence>MKLDAKPGHDASYGFDLQSGLNSNTYLEEADFYQLLITGNMPHRSVSLVGDTRAEAQGTLNQSLLKSSSGCYCSASQGHGWSLEQLMGHGKSWHIETLMRQLWGTQGSIRAASFSCGNMRAKKVGPDFHKNEPEAVSGQGQPFDGSVAEGCPCTRAHRGSQCRTDLSVNLLRDAKISQEGKVPSQPARELTGEPCLSDAWLEVHDNFISGIAANEQSPAGSRTPRVAWVTCARRRRGEPSRCAGSEDPPLPGETVHAGGLGLRGLGASAQPKEGKKHQGQKCSSSG</sequence>
<evidence type="ECO:0000256" key="1">
    <source>
        <dbReference type="SAM" id="MobiDB-lite"/>
    </source>
</evidence>
<dbReference type="EMBL" id="KB742668">
    <property type="protein sequence ID" value="EOB05721.1"/>
    <property type="molecule type" value="Genomic_DNA"/>
</dbReference>
<dbReference type="AlphaFoldDB" id="R0K6C5"/>
<protein>
    <submittedName>
        <fullName evidence="2">Uncharacterized protein</fullName>
    </submittedName>
</protein>
<proteinExistence type="predicted"/>
<evidence type="ECO:0000313" key="3">
    <source>
        <dbReference type="Proteomes" id="UP000296049"/>
    </source>
</evidence>
<feature type="region of interest" description="Disordered" evidence="1">
    <location>
        <begin position="237"/>
        <end position="286"/>
    </location>
</feature>
<evidence type="ECO:0000313" key="2">
    <source>
        <dbReference type="EMBL" id="EOB05721.1"/>
    </source>
</evidence>
<name>R0K6C5_ANAPL</name>
<keyword evidence="3" id="KW-1185">Reference proteome</keyword>
<organism evidence="2 3">
    <name type="scientific">Anas platyrhynchos</name>
    <name type="common">Mallard</name>
    <name type="synonym">Anas boschas</name>
    <dbReference type="NCBI Taxonomy" id="8839"/>
    <lineage>
        <taxon>Eukaryota</taxon>
        <taxon>Metazoa</taxon>
        <taxon>Chordata</taxon>
        <taxon>Craniata</taxon>
        <taxon>Vertebrata</taxon>
        <taxon>Euteleostomi</taxon>
        <taxon>Archelosauria</taxon>
        <taxon>Archosauria</taxon>
        <taxon>Dinosauria</taxon>
        <taxon>Saurischia</taxon>
        <taxon>Theropoda</taxon>
        <taxon>Coelurosauria</taxon>
        <taxon>Aves</taxon>
        <taxon>Neognathae</taxon>
        <taxon>Galloanserae</taxon>
        <taxon>Anseriformes</taxon>
        <taxon>Anatidae</taxon>
        <taxon>Anatinae</taxon>
        <taxon>Anas</taxon>
    </lineage>
</organism>